<evidence type="ECO:0000313" key="1">
    <source>
        <dbReference type="EnsemblPlants" id="PGSC0003DMT400096423"/>
    </source>
</evidence>
<dbReference type="Proteomes" id="UP000011115">
    <property type="component" value="Unassembled WGS sequence"/>
</dbReference>
<proteinExistence type="predicted"/>
<dbReference type="PaxDb" id="4113-PGSC0003DMT400096423"/>
<dbReference type="EnsemblPlants" id="PGSC0003DMT400096423">
    <property type="protein sequence ID" value="PGSC0003DMT400096423"/>
    <property type="gene ID" value="PGSC0003DMG400045994"/>
</dbReference>
<evidence type="ECO:0000313" key="2">
    <source>
        <dbReference type="Proteomes" id="UP000011115"/>
    </source>
</evidence>
<accession>M1DYE3</accession>
<protein>
    <submittedName>
        <fullName evidence="1">Uncharacterized protein</fullName>
    </submittedName>
</protein>
<reference evidence="1" key="2">
    <citation type="submission" date="2015-06" db="UniProtKB">
        <authorList>
            <consortium name="EnsemblPlants"/>
        </authorList>
    </citation>
    <scope>IDENTIFICATION</scope>
    <source>
        <strain evidence="1">DM1-3 516 R44</strain>
    </source>
</reference>
<keyword evidence="2" id="KW-1185">Reference proteome</keyword>
<dbReference type="AlphaFoldDB" id="M1DYE3"/>
<dbReference type="HOGENOM" id="CLU_160996_0_0_1"/>
<name>M1DYE3_SOLTU</name>
<sequence>MAMISSKVPVCQALKVKIKSAIEKSSRRVAERFCDAVLDLPKLQNLKMLKAKAKWRWNLPKGGSLSGSVILTYCAEWSFATHFWVVVANATLPSCFWLDRERGFKTKITDLLVYGNWVVMGSARESES</sequence>
<dbReference type="InParanoid" id="M1DYE3"/>
<organism evidence="1 2">
    <name type="scientific">Solanum tuberosum</name>
    <name type="common">Potato</name>
    <dbReference type="NCBI Taxonomy" id="4113"/>
    <lineage>
        <taxon>Eukaryota</taxon>
        <taxon>Viridiplantae</taxon>
        <taxon>Streptophyta</taxon>
        <taxon>Embryophyta</taxon>
        <taxon>Tracheophyta</taxon>
        <taxon>Spermatophyta</taxon>
        <taxon>Magnoliopsida</taxon>
        <taxon>eudicotyledons</taxon>
        <taxon>Gunneridae</taxon>
        <taxon>Pentapetalae</taxon>
        <taxon>asterids</taxon>
        <taxon>lamiids</taxon>
        <taxon>Solanales</taxon>
        <taxon>Solanaceae</taxon>
        <taxon>Solanoideae</taxon>
        <taxon>Solaneae</taxon>
        <taxon>Solanum</taxon>
    </lineage>
</organism>
<reference evidence="2" key="1">
    <citation type="journal article" date="2011" name="Nature">
        <title>Genome sequence and analysis of the tuber crop potato.</title>
        <authorList>
            <consortium name="The Potato Genome Sequencing Consortium"/>
        </authorList>
    </citation>
    <scope>NUCLEOTIDE SEQUENCE [LARGE SCALE GENOMIC DNA]</scope>
    <source>
        <strain evidence="2">cv. DM1-3 516 R44</strain>
    </source>
</reference>
<dbReference type="Gramene" id="PGSC0003DMT400096423">
    <property type="protein sequence ID" value="PGSC0003DMT400096423"/>
    <property type="gene ID" value="PGSC0003DMG400045994"/>
</dbReference>